<dbReference type="NCBIfam" id="NF033697">
    <property type="entry name" value="leader_RseD"/>
    <property type="match status" value="1"/>
</dbReference>
<dbReference type="EMBL" id="SOYS01000008">
    <property type="protein sequence ID" value="NIY48955.1"/>
    <property type="molecule type" value="Genomic_DNA"/>
</dbReference>
<organism evidence="1 2">
    <name type="scientific">Cedecea colo</name>
    <dbReference type="NCBI Taxonomy" id="2552946"/>
    <lineage>
        <taxon>Bacteria</taxon>
        <taxon>Pseudomonadati</taxon>
        <taxon>Pseudomonadota</taxon>
        <taxon>Gammaproteobacteria</taxon>
        <taxon>Enterobacterales</taxon>
        <taxon>Enterobacteriaceae</taxon>
        <taxon>Cedecea</taxon>
    </lineage>
</organism>
<sequence length="22" mass="2689">MTEFGWLFDYVWKLGLGRHYLG</sequence>
<dbReference type="RefSeq" id="WP_167613642.1">
    <property type="nucleotide sequence ID" value="NZ_SOYS01000008.1"/>
</dbReference>
<comment type="caution">
    <text evidence="1">The sequence shown here is derived from an EMBL/GenBank/DDBJ whole genome shotgun (WGS) entry which is preliminary data.</text>
</comment>
<dbReference type="Proteomes" id="UP000697927">
    <property type="component" value="Unassembled WGS sequence"/>
</dbReference>
<accession>A0ABX0VRS0</accession>
<protein>
    <submittedName>
        <fullName evidence="1">RpoE leader peptide RseD</fullName>
    </submittedName>
</protein>
<gene>
    <name evidence="1" type="primary">rseD</name>
    <name evidence="1" type="ORF">E2L00_15945</name>
</gene>
<name>A0ABX0VRS0_9ENTR</name>
<reference evidence="1 2" key="1">
    <citation type="journal article" date="2020" name="Microorganisms">
        <title>Polyphasic Characterisation of Cedecea colo sp. nov., a New Enteric Bacterium Isolated from the Koala Hindgut.</title>
        <authorList>
            <person name="Boath J.M."/>
            <person name="Dakhal S."/>
            <person name="Van T.T.H."/>
            <person name="Moore R.J."/>
            <person name="Dekiwadia C."/>
            <person name="Macreadie I.G."/>
        </authorList>
    </citation>
    <scope>NUCLEOTIDE SEQUENCE [LARGE SCALE GENOMIC DNA]</scope>
    <source>
        <strain evidence="1 2">ZA</strain>
    </source>
</reference>
<evidence type="ECO:0000313" key="2">
    <source>
        <dbReference type="Proteomes" id="UP000697927"/>
    </source>
</evidence>
<keyword evidence="2" id="KW-1185">Reference proteome</keyword>
<dbReference type="InterPro" id="IPR049933">
    <property type="entry name" value="RseD"/>
</dbReference>
<proteinExistence type="predicted"/>
<evidence type="ECO:0000313" key="1">
    <source>
        <dbReference type="EMBL" id="NIY48955.1"/>
    </source>
</evidence>